<accession>A0A9W7H7B9</accession>
<keyword evidence="1" id="KW-1133">Transmembrane helix</keyword>
<keyword evidence="1" id="KW-0472">Membrane</keyword>
<feature type="transmembrane region" description="Helical" evidence="1">
    <location>
        <begin position="63"/>
        <end position="83"/>
    </location>
</feature>
<name>A0A9W7H7B9_HIBTR</name>
<dbReference type="EMBL" id="BSYR01000010">
    <property type="protein sequence ID" value="GMI72344.1"/>
    <property type="molecule type" value="Genomic_DNA"/>
</dbReference>
<sequence length="124" mass="14146">MKILFSRVFSRISGIPRKSLFDSPQHRQSLVSSSSIGSNSKEKVDPFSLVADEISLVSNRLRLSTVAEVVFIFHCYVLSFWLLNKRIYAWKAAGIELPGRVPMLKSVERSILIYPNNDLLFRSQ</sequence>
<reference evidence="2" key="1">
    <citation type="submission" date="2023-05" db="EMBL/GenBank/DDBJ databases">
        <title>Genome and transcriptome analyses reveal genes involved in the formation of fine ridges on petal epidermal cells in Hibiscus trionum.</title>
        <authorList>
            <person name="Koshimizu S."/>
            <person name="Masuda S."/>
            <person name="Ishii T."/>
            <person name="Shirasu K."/>
            <person name="Hoshino A."/>
            <person name="Arita M."/>
        </authorList>
    </citation>
    <scope>NUCLEOTIDE SEQUENCE</scope>
    <source>
        <strain evidence="2">Hamamatsu line</strain>
    </source>
</reference>
<keyword evidence="1" id="KW-0812">Transmembrane</keyword>
<dbReference type="AlphaFoldDB" id="A0A9W7H7B9"/>
<gene>
    <name evidence="2" type="ORF">HRI_000903700</name>
</gene>
<evidence type="ECO:0000256" key="1">
    <source>
        <dbReference type="SAM" id="Phobius"/>
    </source>
</evidence>
<evidence type="ECO:0000313" key="3">
    <source>
        <dbReference type="Proteomes" id="UP001165190"/>
    </source>
</evidence>
<proteinExistence type="predicted"/>
<organism evidence="2 3">
    <name type="scientific">Hibiscus trionum</name>
    <name type="common">Flower of an hour</name>
    <dbReference type="NCBI Taxonomy" id="183268"/>
    <lineage>
        <taxon>Eukaryota</taxon>
        <taxon>Viridiplantae</taxon>
        <taxon>Streptophyta</taxon>
        <taxon>Embryophyta</taxon>
        <taxon>Tracheophyta</taxon>
        <taxon>Spermatophyta</taxon>
        <taxon>Magnoliopsida</taxon>
        <taxon>eudicotyledons</taxon>
        <taxon>Gunneridae</taxon>
        <taxon>Pentapetalae</taxon>
        <taxon>rosids</taxon>
        <taxon>malvids</taxon>
        <taxon>Malvales</taxon>
        <taxon>Malvaceae</taxon>
        <taxon>Malvoideae</taxon>
        <taxon>Hibiscus</taxon>
    </lineage>
</organism>
<protein>
    <submittedName>
        <fullName evidence="2">Uncharacterized protein</fullName>
    </submittedName>
</protein>
<keyword evidence="3" id="KW-1185">Reference proteome</keyword>
<dbReference type="Proteomes" id="UP001165190">
    <property type="component" value="Unassembled WGS sequence"/>
</dbReference>
<comment type="caution">
    <text evidence="2">The sequence shown here is derived from an EMBL/GenBank/DDBJ whole genome shotgun (WGS) entry which is preliminary data.</text>
</comment>
<evidence type="ECO:0000313" key="2">
    <source>
        <dbReference type="EMBL" id="GMI72344.1"/>
    </source>
</evidence>